<dbReference type="InterPro" id="IPR036890">
    <property type="entry name" value="HATPase_C_sf"/>
</dbReference>
<comment type="catalytic activity">
    <reaction evidence="1">
        <text>ATP + protein L-histidine = ADP + protein N-phospho-L-histidine.</text>
        <dbReference type="EC" id="2.7.13.3"/>
    </reaction>
</comment>
<dbReference type="Gene3D" id="3.30.565.10">
    <property type="entry name" value="Histidine kinase-like ATPase, C-terminal domain"/>
    <property type="match status" value="1"/>
</dbReference>
<dbReference type="PANTHER" id="PTHR45436">
    <property type="entry name" value="SENSOR HISTIDINE KINASE YKOH"/>
    <property type="match status" value="1"/>
</dbReference>
<keyword evidence="4" id="KW-0597">Phosphoprotein</keyword>
<evidence type="ECO:0000256" key="7">
    <source>
        <dbReference type="ARBA" id="ARBA00022777"/>
    </source>
</evidence>
<evidence type="ECO:0000256" key="8">
    <source>
        <dbReference type="ARBA" id="ARBA00022989"/>
    </source>
</evidence>
<feature type="domain" description="HAMP" evidence="12">
    <location>
        <begin position="195"/>
        <end position="248"/>
    </location>
</feature>
<dbReference type="PANTHER" id="PTHR45436:SF5">
    <property type="entry name" value="SENSOR HISTIDINE KINASE TRCS"/>
    <property type="match status" value="1"/>
</dbReference>
<dbReference type="InterPro" id="IPR003660">
    <property type="entry name" value="HAMP_dom"/>
</dbReference>
<dbReference type="Pfam" id="PF02518">
    <property type="entry name" value="HATPase_c"/>
    <property type="match status" value="1"/>
</dbReference>
<evidence type="ECO:0000313" key="13">
    <source>
        <dbReference type="EMBL" id="RCG20102.1"/>
    </source>
</evidence>
<evidence type="ECO:0000259" key="11">
    <source>
        <dbReference type="PROSITE" id="PS50109"/>
    </source>
</evidence>
<evidence type="ECO:0000256" key="5">
    <source>
        <dbReference type="ARBA" id="ARBA00022679"/>
    </source>
</evidence>
<evidence type="ECO:0000259" key="12">
    <source>
        <dbReference type="PROSITE" id="PS50885"/>
    </source>
</evidence>
<organism evidence="13 14">
    <name type="scientific">Sphaerisporangium album</name>
    <dbReference type="NCBI Taxonomy" id="509200"/>
    <lineage>
        <taxon>Bacteria</taxon>
        <taxon>Bacillati</taxon>
        <taxon>Actinomycetota</taxon>
        <taxon>Actinomycetes</taxon>
        <taxon>Streptosporangiales</taxon>
        <taxon>Streptosporangiaceae</taxon>
        <taxon>Sphaerisporangium</taxon>
    </lineage>
</organism>
<dbReference type="SUPFAM" id="SSF55874">
    <property type="entry name" value="ATPase domain of HSP90 chaperone/DNA topoisomerase II/histidine kinase"/>
    <property type="match status" value="1"/>
</dbReference>
<dbReference type="Pfam" id="PF00672">
    <property type="entry name" value="HAMP"/>
    <property type="match status" value="1"/>
</dbReference>
<dbReference type="InterPro" id="IPR003594">
    <property type="entry name" value="HATPase_dom"/>
</dbReference>
<dbReference type="RefSeq" id="WP_114033679.1">
    <property type="nucleotide sequence ID" value="NZ_QOIL01000033.1"/>
</dbReference>
<evidence type="ECO:0000313" key="14">
    <source>
        <dbReference type="Proteomes" id="UP000253094"/>
    </source>
</evidence>
<keyword evidence="14" id="KW-1185">Reference proteome</keyword>
<keyword evidence="9" id="KW-0902">Two-component regulatory system</keyword>
<gene>
    <name evidence="13" type="ORF">DQ384_37725</name>
</gene>
<evidence type="ECO:0000256" key="9">
    <source>
        <dbReference type="ARBA" id="ARBA00023012"/>
    </source>
</evidence>
<dbReference type="SUPFAM" id="SSF47384">
    <property type="entry name" value="Homodimeric domain of signal transducing histidine kinase"/>
    <property type="match status" value="1"/>
</dbReference>
<accession>A0A367EQV7</accession>
<dbReference type="PROSITE" id="PS50109">
    <property type="entry name" value="HIS_KIN"/>
    <property type="match status" value="1"/>
</dbReference>
<dbReference type="SMART" id="SM00304">
    <property type="entry name" value="HAMP"/>
    <property type="match status" value="1"/>
</dbReference>
<dbReference type="InterPro" id="IPR005467">
    <property type="entry name" value="His_kinase_dom"/>
</dbReference>
<reference evidence="13 14" key="1">
    <citation type="submission" date="2018-06" db="EMBL/GenBank/DDBJ databases">
        <title>Sphaerisporangium craniellae sp. nov., isolated from a marine sponge in the South China Sea.</title>
        <authorList>
            <person name="Li L."/>
        </authorList>
    </citation>
    <scope>NUCLEOTIDE SEQUENCE [LARGE SCALE GENOMIC DNA]</scope>
    <source>
        <strain evidence="13 14">CCTCC AA 208026</strain>
    </source>
</reference>
<evidence type="ECO:0000256" key="3">
    <source>
        <dbReference type="ARBA" id="ARBA00012438"/>
    </source>
</evidence>
<dbReference type="Gene3D" id="1.10.287.130">
    <property type="match status" value="1"/>
</dbReference>
<dbReference type="SMART" id="SM00387">
    <property type="entry name" value="HATPase_c"/>
    <property type="match status" value="1"/>
</dbReference>
<dbReference type="InterPro" id="IPR003661">
    <property type="entry name" value="HisK_dim/P_dom"/>
</dbReference>
<keyword evidence="7 13" id="KW-0418">Kinase</keyword>
<sequence length="474" mass="50758">MVSAVLGRTGFGKIRRWRGLPVPGSIRARYTLLSVTLSIIFLTTVGASLDAAIRYKVQADAFDLNKSVAGQWSAAVRNGTVPRTIPTQAPVDLVQVVNAEGHVTQASRSLSGRAPLSDVRPPPDDRFQNITECGPVTGCAMLMAIRVSPAPDSPVVYAGMIEPSILTTSELDFGIAAAALPVAALVGWMTWSMLGRTLRPVQTICARMSEITGTDLSLRVPLPPGRDEITMLAHTANQTLARLETAVKQQRRFASDASHELRSPIAALRVRLEEALTYPDDVDPRETIRAALSTTDRLEAIVGDLLVLARLRAAEPVPPEPVDLAALAREAATGRVNAVPVRVRASGRVPVNGSRIRLIRIVENLVGNAQRHADSGVEVTVEAVGSEAVLAVTDDGAGIARKDRERVFGRFTRLEDARRRDRSGSGLGLAISREIAEAHNGTLAVEDSPRGARFVLRLPLVEDEILPPPSSGTS</sequence>
<proteinExistence type="predicted"/>
<evidence type="ECO:0000256" key="1">
    <source>
        <dbReference type="ARBA" id="ARBA00000085"/>
    </source>
</evidence>
<dbReference type="AlphaFoldDB" id="A0A367EQV7"/>
<dbReference type="InterPro" id="IPR036097">
    <property type="entry name" value="HisK_dim/P_sf"/>
</dbReference>
<feature type="domain" description="Histidine kinase" evidence="11">
    <location>
        <begin position="256"/>
        <end position="462"/>
    </location>
</feature>
<dbReference type="EMBL" id="QOIL01000033">
    <property type="protein sequence ID" value="RCG20102.1"/>
    <property type="molecule type" value="Genomic_DNA"/>
</dbReference>
<evidence type="ECO:0000256" key="4">
    <source>
        <dbReference type="ARBA" id="ARBA00022553"/>
    </source>
</evidence>
<evidence type="ECO:0000256" key="2">
    <source>
        <dbReference type="ARBA" id="ARBA00004236"/>
    </source>
</evidence>
<dbReference type="InterPro" id="IPR004358">
    <property type="entry name" value="Sig_transdc_His_kin-like_C"/>
</dbReference>
<keyword evidence="10" id="KW-0472">Membrane</keyword>
<protein>
    <recommendedName>
        <fullName evidence="3">histidine kinase</fullName>
        <ecNumber evidence="3">2.7.13.3</ecNumber>
    </recommendedName>
</protein>
<dbReference type="CDD" id="cd06225">
    <property type="entry name" value="HAMP"/>
    <property type="match status" value="1"/>
</dbReference>
<name>A0A367EQV7_9ACTN</name>
<dbReference type="Pfam" id="PF00512">
    <property type="entry name" value="HisKA"/>
    <property type="match status" value="1"/>
</dbReference>
<dbReference type="InterPro" id="IPR050428">
    <property type="entry name" value="TCS_sensor_his_kinase"/>
</dbReference>
<dbReference type="CDD" id="cd00082">
    <property type="entry name" value="HisKA"/>
    <property type="match status" value="1"/>
</dbReference>
<keyword evidence="5" id="KW-0808">Transferase</keyword>
<dbReference type="PRINTS" id="PR00344">
    <property type="entry name" value="BCTRLSENSOR"/>
</dbReference>
<dbReference type="EC" id="2.7.13.3" evidence="3"/>
<comment type="caution">
    <text evidence="13">The sequence shown here is derived from an EMBL/GenBank/DDBJ whole genome shotgun (WGS) entry which is preliminary data.</text>
</comment>
<dbReference type="SUPFAM" id="SSF158472">
    <property type="entry name" value="HAMP domain-like"/>
    <property type="match status" value="1"/>
</dbReference>
<comment type="subcellular location">
    <subcellularLocation>
        <location evidence="2">Cell membrane</location>
    </subcellularLocation>
</comment>
<dbReference type="OrthoDB" id="9786919at2"/>
<keyword evidence="8" id="KW-1133">Transmembrane helix</keyword>
<dbReference type="SMART" id="SM00388">
    <property type="entry name" value="HisKA"/>
    <property type="match status" value="1"/>
</dbReference>
<keyword evidence="6" id="KW-0812">Transmembrane</keyword>
<evidence type="ECO:0000256" key="6">
    <source>
        <dbReference type="ARBA" id="ARBA00022692"/>
    </source>
</evidence>
<dbReference type="Proteomes" id="UP000253094">
    <property type="component" value="Unassembled WGS sequence"/>
</dbReference>
<dbReference type="PROSITE" id="PS50885">
    <property type="entry name" value="HAMP"/>
    <property type="match status" value="1"/>
</dbReference>
<dbReference type="GO" id="GO:0000155">
    <property type="term" value="F:phosphorelay sensor kinase activity"/>
    <property type="evidence" value="ECO:0007669"/>
    <property type="project" value="InterPro"/>
</dbReference>
<dbReference type="GO" id="GO:0005886">
    <property type="term" value="C:plasma membrane"/>
    <property type="evidence" value="ECO:0007669"/>
    <property type="project" value="UniProtKB-SubCell"/>
</dbReference>
<evidence type="ECO:0000256" key="10">
    <source>
        <dbReference type="ARBA" id="ARBA00023136"/>
    </source>
</evidence>
<dbReference type="Gene3D" id="6.10.340.10">
    <property type="match status" value="1"/>
</dbReference>